<dbReference type="GO" id="GO:0006635">
    <property type="term" value="P:fatty acid beta-oxidation"/>
    <property type="evidence" value="ECO:0007669"/>
    <property type="project" value="TreeGrafter"/>
</dbReference>
<dbReference type="PANTHER" id="PTHR11941">
    <property type="entry name" value="ENOYL-COA HYDRATASE-RELATED"/>
    <property type="match status" value="1"/>
</dbReference>
<evidence type="ECO:0000256" key="1">
    <source>
        <dbReference type="ARBA" id="ARBA00005254"/>
    </source>
</evidence>
<keyword evidence="2" id="KW-0456">Lyase</keyword>
<evidence type="ECO:0000313" key="4">
    <source>
        <dbReference type="Proteomes" id="UP000232638"/>
    </source>
</evidence>
<dbReference type="EMBL" id="CP020370">
    <property type="protein sequence ID" value="AUB81671.1"/>
    <property type="molecule type" value="Genomic_DNA"/>
</dbReference>
<evidence type="ECO:0008006" key="5">
    <source>
        <dbReference type="Google" id="ProtNLM"/>
    </source>
</evidence>
<dbReference type="AlphaFoldDB" id="A0A2K8U9F2"/>
<reference evidence="3 4" key="1">
    <citation type="submission" date="2017-03" db="EMBL/GenBank/DDBJ databases">
        <title>Complete genome sequence of Candidatus 'Thiodictyon syntrophicum' sp. nov. strain Cad16T, a photolithoautotroph purple sulfur bacterium isolated from an alpine meromictic lake.</title>
        <authorList>
            <person name="Luedin S.M."/>
            <person name="Pothier J.F."/>
            <person name="Danza F."/>
            <person name="Storelli N."/>
            <person name="Wittwer M."/>
            <person name="Tonolla M."/>
        </authorList>
    </citation>
    <scope>NUCLEOTIDE SEQUENCE [LARGE SCALE GENOMIC DNA]</scope>
    <source>
        <strain evidence="3 4">Cad16T</strain>
    </source>
</reference>
<dbReference type="CDD" id="cd06558">
    <property type="entry name" value="crotonase-like"/>
    <property type="match status" value="1"/>
</dbReference>
<dbReference type="Pfam" id="PF00378">
    <property type="entry name" value="ECH_1"/>
    <property type="match status" value="1"/>
</dbReference>
<dbReference type="InterPro" id="IPR014748">
    <property type="entry name" value="Enoyl-CoA_hydra_C"/>
</dbReference>
<gene>
    <name evidence="3" type="ORF">THSYN_12335</name>
</gene>
<name>A0A2K8U9F2_9GAMM</name>
<dbReference type="Gene3D" id="1.10.12.10">
    <property type="entry name" value="Lyase 2-enoyl-coa Hydratase, Chain A, domain 2"/>
    <property type="match status" value="1"/>
</dbReference>
<accession>A0A2K8U9F2</accession>
<proteinExistence type="inferred from homology"/>
<evidence type="ECO:0000256" key="2">
    <source>
        <dbReference type="ARBA" id="ARBA00023239"/>
    </source>
</evidence>
<dbReference type="PANTHER" id="PTHR11941:SF54">
    <property type="entry name" value="ENOYL-COA HYDRATASE, MITOCHONDRIAL"/>
    <property type="match status" value="1"/>
</dbReference>
<dbReference type="Proteomes" id="UP000232638">
    <property type="component" value="Chromosome"/>
</dbReference>
<dbReference type="InterPro" id="IPR001753">
    <property type="entry name" value="Enoyl-CoA_hydra/iso"/>
</dbReference>
<dbReference type="SUPFAM" id="SSF52096">
    <property type="entry name" value="ClpP/crotonase"/>
    <property type="match status" value="1"/>
</dbReference>
<evidence type="ECO:0000313" key="3">
    <source>
        <dbReference type="EMBL" id="AUB81671.1"/>
    </source>
</evidence>
<dbReference type="OrthoDB" id="9807606at2"/>
<keyword evidence="4" id="KW-1185">Reference proteome</keyword>
<dbReference type="GO" id="GO:0016829">
    <property type="term" value="F:lyase activity"/>
    <property type="evidence" value="ECO:0007669"/>
    <property type="project" value="UniProtKB-KW"/>
</dbReference>
<protein>
    <recommendedName>
        <fullName evidence="5">Enoyl-CoA hydratase</fullName>
    </recommendedName>
</protein>
<dbReference type="RefSeq" id="WP_100919433.1">
    <property type="nucleotide sequence ID" value="NZ_CP020370.1"/>
</dbReference>
<comment type="similarity">
    <text evidence="1">Belongs to the enoyl-CoA hydratase/isomerase family.</text>
</comment>
<organism evidence="3 4">
    <name type="scientific">Candidatus Thiodictyon syntrophicum</name>
    <dbReference type="NCBI Taxonomy" id="1166950"/>
    <lineage>
        <taxon>Bacteria</taxon>
        <taxon>Pseudomonadati</taxon>
        <taxon>Pseudomonadota</taxon>
        <taxon>Gammaproteobacteria</taxon>
        <taxon>Chromatiales</taxon>
        <taxon>Chromatiaceae</taxon>
        <taxon>Thiodictyon</taxon>
    </lineage>
</organism>
<dbReference type="InterPro" id="IPR029045">
    <property type="entry name" value="ClpP/crotonase-like_dom_sf"/>
</dbReference>
<sequence>MTIQCETQAPVARVTLDAPARQNALSVDMWQRLRQTFEDLAGRDDIHCIVLRGAGGNFAAGADITEFPQQRFDLASGRRYHLEVIEPALRAVREAPQPVIAAIEGSCVGGGLEIAGVCDLRLAAPGSRLGAPVGKLGFPLALPELVPLVRLVGIALASDLLLTGRLLDAHEALAAGLVQRVSAADGLDALIDEVVRALLAGSPLAARLNKRNLRMLADQGGQYSAAQLDDSFGFFSSDDYTEGLNAFLAHRKPRFRGR</sequence>
<dbReference type="KEGG" id="tsy:THSYN_12335"/>
<dbReference type="Gene3D" id="3.90.226.10">
    <property type="entry name" value="2-enoyl-CoA Hydratase, Chain A, domain 1"/>
    <property type="match status" value="1"/>
</dbReference>